<dbReference type="EMBL" id="JAMYWD010000012">
    <property type="protein sequence ID" value="KAJ4950539.1"/>
    <property type="molecule type" value="Genomic_DNA"/>
</dbReference>
<comment type="caution">
    <text evidence="2">The sequence shown here is derived from an EMBL/GenBank/DDBJ whole genome shotgun (WGS) entry which is preliminary data.</text>
</comment>
<dbReference type="Proteomes" id="UP001141806">
    <property type="component" value="Unassembled WGS sequence"/>
</dbReference>
<proteinExistence type="predicted"/>
<evidence type="ECO:0000313" key="4">
    <source>
        <dbReference type="Proteomes" id="UP001141806"/>
    </source>
</evidence>
<keyword evidence="4" id="KW-1185">Reference proteome</keyword>
<reference evidence="2" key="1">
    <citation type="journal article" date="2023" name="Plant J.">
        <title>The genome of the king protea, Protea cynaroides.</title>
        <authorList>
            <person name="Chang J."/>
            <person name="Duong T.A."/>
            <person name="Schoeman C."/>
            <person name="Ma X."/>
            <person name="Roodt D."/>
            <person name="Barker N."/>
            <person name="Li Z."/>
            <person name="Van de Peer Y."/>
            <person name="Mizrachi E."/>
        </authorList>
    </citation>
    <scope>NUCLEOTIDE SEQUENCE</scope>
    <source>
        <tissue evidence="2">Young leaves</tissue>
    </source>
</reference>
<accession>A0A9Q0JRU8</accession>
<feature type="compositionally biased region" description="Basic and acidic residues" evidence="1">
    <location>
        <begin position="100"/>
        <end position="134"/>
    </location>
</feature>
<evidence type="ECO:0000256" key="1">
    <source>
        <dbReference type="SAM" id="MobiDB-lite"/>
    </source>
</evidence>
<evidence type="ECO:0000313" key="2">
    <source>
        <dbReference type="EMBL" id="KAJ4950539.1"/>
    </source>
</evidence>
<feature type="compositionally biased region" description="Polar residues" evidence="1">
    <location>
        <begin position="71"/>
        <end position="85"/>
    </location>
</feature>
<gene>
    <name evidence="3" type="ORF">NE237_014842</name>
    <name evidence="2" type="ORF">NE237_027371</name>
</gene>
<dbReference type="AlphaFoldDB" id="A0A9Q0JRU8"/>
<feature type="region of interest" description="Disordered" evidence="1">
    <location>
        <begin position="30"/>
        <end position="143"/>
    </location>
</feature>
<protein>
    <submittedName>
        <fullName evidence="2">Uncharacterized protein</fullName>
    </submittedName>
</protein>
<organism evidence="2 4">
    <name type="scientific">Protea cynaroides</name>
    <dbReference type="NCBI Taxonomy" id="273540"/>
    <lineage>
        <taxon>Eukaryota</taxon>
        <taxon>Viridiplantae</taxon>
        <taxon>Streptophyta</taxon>
        <taxon>Embryophyta</taxon>
        <taxon>Tracheophyta</taxon>
        <taxon>Spermatophyta</taxon>
        <taxon>Magnoliopsida</taxon>
        <taxon>Proteales</taxon>
        <taxon>Proteaceae</taxon>
        <taxon>Protea</taxon>
    </lineage>
</organism>
<sequence>MNEKEDQESSDMMVAMIFAAFVVENEAAPQAKDGNQGHSCCPIPSQQFVCGESRHPNPRRRKAKPDRSDVKSTNIEALSSGAPTESSEDPLSKSISVPEENFHSQEDESSRAAISQEKRSHEVPDRQSAVEEKPNAVNTQPCVDPSRKIFASDERVNIVQEHLHSIKADGGAVKPCCENPVVKALF</sequence>
<evidence type="ECO:0000313" key="3">
    <source>
        <dbReference type="EMBL" id="KAJ4968141.1"/>
    </source>
</evidence>
<dbReference type="EMBL" id="JAMYWD010000006">
    <property type="protein sequence ID" value="KAJ4968141.1"/>
    <property type="molecule type" value="Genomic_DNA"/>
</dbReference>
<name>A0A9Q0JRU8_9MAGN</name>